<accession>A0AC34F332</accession>
<proteinExistence type="predicted"/>
<name>A0AC34F332_9BILA</name>
<organism evidence="1 2">
    <name type="scientific">Panagrolaimus sp. ES5</name>
    <dbReference type="NCBI Taxonomy" id="591445"/>
    <lineage>
        <taxon>Eukaryota</taxon>
        <taxon>Metazoa</taxon>
        <taxon>Ecdysozoa</taxon>
        <taxon>Nematoda</taxon>
        <taxon>Chromadorea</taxon>
        <taxon>Rhabditida</taxon>
        <taxon>Tylenchina</taxon>
        <taxon>Panagrolaimomorpha</taxon>
        <taxon>Panagrolaimoidea</taxon>
        <taxon>Panagrolaimidae</taxon>
        <taxon>Panagrolaimus</taxon>
    </lineage>
</organism>
<dbReference type="WBParaSite" id="ES5_v2.g11375.t1">
    <property type="protein sequence ID" value="ES5_v2.g11375.t1"/>
    <property type="gene ID" value="ES5_v2.g11375"/>
</dbReference>
<evidence type="ECO:0000313" key="2">
    <source>
        <dbReference type="WBParaSite" id="ES5_v2.g11375.t1"/>
    </source>
</evidence>
<dbReference type="Proteomes" id="UP000887579">
    <property type="component" value="Unplaced"/>
</dbReference>
<protein>
    <submittedName>
        <fullName evidence="2">Uncharacterized protein</fullName>
    </submittedName>
</protein>
<sequence>MLTFMKFTTINRTKRISFVDEDDVEIFEICISHKHLNDLNFYEKNAAEIYPNDEAVLSEYGERFIPYKTGSKFNHIDTCDAYTCGRKTFPHGIGFDIITNIPLMMCEAHRCLNLDKIKCRKTIENGAGQNSDEYVAGFIVRKNGTNEWLEVECCRYEDSLNPAFVKNFVITSSVSYNHDIVIKNGTMVTTDYVKEIQKSVDIFGETVLSVSIYRMSCDTSDIPQNVSSVFDKREELIDADGIGIFENETRTCEILELGVGYSERHSTEKCVGKNKWVAGFGRDKSDNYDLSIVECCEYNGADSGNSKFSKFQTFDITNITVNNKVFEFGIPMEMHFVNNITFVENINGTDIYLASIYTLPCTNAANKIITAGQKWQQGTIQTLIRDMMNLASKIVIKEKSPDIQEGFEPIVHASQNAWLDNISEMAANIAKVQAENASKIATIKFPTILDSDDII</sequence>
<evidence type="ECO:0000313" key="1">
    <source>
        <dbReference type="Proteomes" id="UP000887579"/>
    </source>
</evidence>
<reference evidence="2" key="1">
    <citation type="submission" date="2022-11" db="UniProtKB">
        <authorList>
            <consortium name="WormBaseParasite"/>
        </authorList>
    </citation>
    <scope>IDENTIFICATION</scope>
</reference>